<accession>A0A0M2WZH4</accession>
<dbReference type="EMBL" id="CP027843">
    <property type="protein sequence ID" value="AVQ10710.1"/>
    <property type="molecule type" value="Genomic_DNA"/>
</dbReference>
<protein>
    <submittedName>
        <fullName evidence="1">Uncharacterized protein</fullName>
    </submittedName>
</protein>
<evidence type="ECO:0000313" key="2">
    <source>
        <dbReference type="Proteomes" id="UP000033961"/>
    </source>
</evidence>
<dbReference type="Proteomes" id="UP000033961">
    <property type="component" value="Chromosome I"/>
</dbReference>
<proteinExistence type="predicted"/>
<evidence type="ECO:0000313" key="1">
    <source>
        <dbReference type="EMBL" id="AVQ10710.1"/>
    </source>
</evidence>
<organism evidence="1 2">
    <name type="scientific">Leptospira santarosai</name>
    <dbReference type="NCBI Taxonomy" id="28183"/>
    <lineage>
        <taxon>Bacteria</taxon>
        <taxon>Pseudomonadati</taxon>
        <taxon>Spirochaetota</taxon>
        <taxon>Spirochaetia</taxon>
        <taxon>Leptospirales</taxon>
        <taxon>Leptospiraceae</taxon>
        <taxon>Leptospira</taxon>
    </lineage>
</organism>
<name>A0A0M2WZH4_9LEPT</name>
<gene>
    <name evidence="1" type="ORF">XB16_0363</name>
</gene>
<sequence>MIITNGEECKDFIRITLRYKTLIKFARDADLNYDYLSKSLNGQHSYTEVREALKKFGVPFRLGSSRHTPAKKRRNVA</sequence>
<reference evidence="1 2" key="1">
    <citation type="journal article" date="2015" name="Genome Announc.">
        <title>Draft Genome Sequences of Leptospira santarosai Strains U160, U164, and U233, Isolated from Asymptomatic Cattle.</title>
        <authorList>
            <person name="Kremer F.S."/>
            <person name="Eslabao M.R."/>
            <person name="Provisor M."/>
            <person name="Woloski R.D."/>
            <person name="Ramires O.V."/>
            <person name="Moreno L.Z."/>
            <person name="Moreno A.M."/>
            <person name="Hamond C."/>
            <person name="Lilenbaum W."/>
            <person name="Dellagostin O.A."/>
        </authorList>
    </citation>
    <scope>NUCLEOTIDE SEQUENCE [LARGE SCALE GENOMIC DNA]</scope>
    <source>
        <strain evidence="1 2">U160</strain>
    </source>
</reference>
<dbReference type="AlphaFoldDB" id="A0A0M2WZH4"/>